<dbReference type="Proteomes" id="UP000007431">
    <property type="component" value="Unassembled WGS sequence"/>
</dbReference>
<evidence type="ECO:0000313" key="4">
    <source>
        <dbReference type="Proteomes" id="UP000007431"/>
    </source>
</evidence>
<sequence>MLASFSNSPQTGLTYDDVPKGVTVRFSSAYIELAFWQSPNGVRGDVQWKSVKCTQWNREDGLAQAASYSHRPNPTYGNFLKEHTPILADDSWNVIALWTAHSPYSLPSSVCELVDNLDEKALAIAERRLVALETGEIREAVAANPDSRQRGGPCMEVGGFSRLMKFGNSAFPPDVETPGESFVCKKYAGIERQLQHTSEPKKVVSFCLNLKTTLSPNFNLSHVTIVLSEIHTLRFVPLQLEPGPDTLFPTKLERSRENWRSMDHHGAELGVDSVRLSAGRRLHINFLQEEGLFRGIQAALVPTADTALASRATKPMSVMDSLDDAIATDGQNTPTITVPNEPEPVLQTMVIDPDDPIGGLMTGIDGLTKIFQERNPSSWQTGYPVLQFLARSRAPACKLGALEDLREPVQSVIAMGAAIDGLWGVMWRCLPHSSHDRAHAASLQLRRTTIHLGEIIADTPTIPGRDIVLSRLSLRSFHRGPSFTQTAVPDTRTLFLMAAMNAHLLHVMPIIDPGCLQRIKPTSELRSCGDSLHNSDLMGRVNDLRWTILKAQACWRGYAKKIILPPTRLDTGFRFLCSQYRVLCVMIVLLHILLTLLFNSWVPVFVLVFLTMYMDGIKATMKAVFVDPVCPYIMQYDVAKAILTIREQLDGVADAFEEPLRVLTDIVDAEHHSETDPSIEDMAQKDRVLLDFMLNFDLKTGGRIQRHSQAIRSKLEDVIEERRAENRHRSPLRAVYEYFRPPERSSGGPGPDGNALPRDLV</sequence>
<dbReference type="EMBL" id="GL377306">
    <property type="protein sequence ID" value="EFI97253.1"/>
    <property type="molecule type" value="Genomic_DNA"/>
</dbReference>
<protein>
    <submittedName>
        <fullName evidence="3">Uncharacterized protein</fullName>
    </submittedName>
</protein>
<reference evidence="3 4" key="1">
    <citation type="journal article" date="2010" name="Nat. Biotechnol.">
        <title>Genome sequence of the model mushroom Schizophyllum commune.</title>
        <authorList>
            <person name="Ohm R.A."/>
            <person name="de Jong J.F."/>
            <person name="Lugones L.G."/>
            <person name="Aerts A."/>
            <person name="Kothe E."/>
            <person name="Stajich J.E."/>
            <person name="de Vries R.P."/>
            <person name="Record E."/>
            <person name="Levasseur A."/>
            <person name="Baker S.E."/>
            <person name="Bartholomew K.A."/>
            <person name="Coutinho P.M."/>
            <person name="Erdmann S."/>
            <person name="Fowler T.J."/>
            <person name="Gathman A.C."/>
            <person name="Lombard V."/>
            <person name="Henrissat B."/>
            <person name="Knabe N."/>
            <person name="Kuees U."/>
            <person name="Lilly W.W."/>
            <person name="Lindquist E."/>
            <person name="Lucas S."/>
            <person name="Magnuson J.K."/>
            <person name="Piumi F."/>
            <person name="Raudaskoski M."/>
            <person name="Salamov A."/>
            <person name="Schmutz J."/>
            <person name="Schwarze F.W.M.R."/>
            <person name="vanKuyk P.A."/>
            <person name="Horton J.S."/>
            <person name="Grigoriev I.V."/>
            <person name="Woesten H.A.B."/>
        </authorList>
    </citation>
    <scope>NUCLEOTIDE SEQUENCE [LARGE SCALE GENOMIC DNA]</scope>
    <source>
        <strain evidence="4">H4-8 / FGSC 9210</strain>
    </source>
</reference>
<gene>
    <name evidence="3" type="ORF">SCHCODRAFT_108921</name>
</gene>
<evidence type="ECO:0000313" key="3">
    <source>
        <dbReference type="EMBL" id="EFI97253.1"/>
    </source>
</evidence>
<keyword evidence="2" id="KW-0472">Membrane</keyword>
<dbReference type="InParanoid" id="D8Q4L3"/>
<dbReference type="HOGENOM" id="CLU_366445_0_0_1"/>
<dbReference type="AlphaFoldDB" id="D8Q4L3"/>
<accession>D8Q4L3</accession>
<feature type="transmembrane region" description="Helical" evidence="2">
    <location>
        <begin position="580"/>
        <end position="613"/>
    </location>
</feature>
<evidence type="ECO:0000256" key="1">
    <source>
        <dbReference type="SAM" id="MobiDB-lite"/>
    </source>
</evidence>
<keyword evidence="4" id="KW-1185">Reference proteome</keyword>
<name>D8Q4L3_SCHCM</name>
<keyword evidence="2" id="KW-1133">Transmembrane helix</keyword>
<dbReference type="VEuPathDB" id="FungiDB:SCHCODRAFT_01125843"/>
<feature type="non-terminal residue" evidence="3">
    <location>
        <position position="761"/>
    </location>
</feature>
<evidence type="ECO:0000256" key="2">
    <source>
        <dbReference type="SAM" id="Phobius"/>
    </source>
</evidence>
<keyword evidence="2" id="KW-0812">Transmembrane</keyword>
<feature type="region of interest" description="Disordered" evidence="1">
    <location>
        <begin position="738"/>
        <end position="761"/>
    </location>
</feature>
<organism evidence="4">
    <name type="scientific">Schizophyllum commune (strain H4-8 / FGSC 9210)</name>
    <name type="common">Split gill fungus</name>
    <dbReference type="NCBI Taxonomy" id="578458"/>
    <lineage>
        <taxon>Eukaryota</taxon>
        <taxon>Fungi</taxon>
        <taxon>Dikarya</taxon>
        <taxon>Basidiomycota</taxon>
        <taxon>Agaricomycotina</taxon>
        <taxon>Agaricomycetes</taxon>
        <taxon>Agaricomycetidae</taxon>
        <taxon>Agaricales</taxon>
        <taxon>Schizophyllaceae</taxon>
        <taxon>Schizophyllum</taxon>
    </lineage>
</organism>
<proteinExistence type="predicted"/>